<dbReference type="Gramene" id="KRG99777">
    <property type="protein sequence ID" value="KRG99777"/>
    <property type="gene ID" value="GLYMA_18G170000"/>
</dbReference>
<gene>
    <name evidence="1" type="ORF">GLYMA_18G170000</name>
</gene>
<reference evidence="2" key="2">
    <citation type="submission" date="2018-02" db="UniProtKB">
        <authorList>
            <consortium name="EnsemblPlants"/>
        </authorList>
    </citation>
    <scope>IDENTIFICATION</scope>
    <source>
        <strain evidence="2">Williams 82</strain>
    </source>
</reference>
<sequence length="74" mass="8625">MADNNNSQFIVEGASLTRSPGFTREDYPYWKDKIEMYIKFNPYKLWLIITNGDIPIPRPCHNGAKHKSSLYSNM</sequence>
<keyword evidence="3" id="KW-1185">Reference proteome</keyword>
<dbReference type="EMBL" id="CM000851">
    <property type="protein sequence ID" value="KRG99777.1"/>
    <property type="molecule type" value="Genomic_DNA"/>
</dbReference>
<organism evidence="1">
    <name type="scientific">Glycine max</name>
    <name type="common">Soybean</name>
    <name type="synonym">Glycine hispida</name>
    <dbReference type="NCBI Taxonomy" id="3847"/>
    <lineage>
        <taxon>Eukaryota</taxon>
        <taxon>Viridiplantae</taxon>
        <taxon>Streptophyta</taxon>
        <taxon>Embryophyta</taxon>
        <taxon>Tracheophyta</taxon>
        <taxon>Spermatophyta</taxon>
        <taxon>Magnoliopsida</taxon>
        <taxon>eudicotyledons</taxon>
        <taxon>Gunneridae</taxon>
        <taxon>Pentapetalae</taxon>
        <taxon>rosids</taxon>
        <taxon>fabids</taxon>
        <taxon>Fabales</taxon>
        <taxon>Fabaceae</taxon>
        <taxon>Papilionoideae</taxon>
        <taxon>50 kb inversion clade</taxon>
        <taxon>NPAAA clade</taxon>
        <taxon>indigoferoid/millettioid clade</taxon>
        <taxon>Phaseoleae</taxon>
        <taxon>Glycine</taxon>
        <taxon>Glycine subgen. Soja</taxon>
    </lineage>
</organism>
<evidence type="ECO:0000313" key="3">
    <source>
        <dbReference type="Proteomes" id="UP000008827"/>
    </source>
</evidence>
<dbReference type="EnsemblPlants" id="KRG99777">
    <property type="protein sequence ID" value="KRG99777"/>
    <property type="gene ID" value="GLYMA_18G170000"/>
</dbReference>
<reference evidence="1" key="3">
    <citation type="submission" date="2018-07" db="EMBL/GenBank/DDBJ databases">
        <title>WGS assembly of Glycine max.</title>
        <authorList>
            <person name="Schmutz J."/>
            <person name="Cannon S."/>
            <person name="Schlueter J."/>
            <person name="Ma J."/>
            <person name="Mitros T."/>
            <person name="Nelson W."/>
            <person name="Hyten D."/>
            <person name="Song Q."/>
            <person name="Thelen J."/>
            <person name="Cheng J."/>
            <person name="Xu D."/>
            <person name="Hellsten U."/>
            <person name="May G."/>
            <person name="Yu Y."/>
            <person name="Sakurai T."/>
            <person name="Umezawa T."/>
            <person name="Bhattacharyya M."/>
            <person name="Sandhu D."/>
            <person name="Valliyodan B."/>
            <person name="Lindquist E."/>
            <person name="Peto M."/>
            <person name="Grant D."/>
            <person name="Shu S."/>
            <person name="Goodstein D."/>
            <person name="Barry K."/>
            <person name="Futrell-Griggs M."/>
            <person name="Abernathy B."/>
            <person name="Du J."/>
            <person name="Tian Z."/>
            <person name="Zhu L."/>
            <person name="Gill N."/>
            <person name="Joshi T."/>
            <person name="Libault M."/>
            <person name="Sethuraman A."/>
            <person name="Zhang X."/>
            <person name="Shinozaki K."/>
            <person name="Nguyen H."/>
            <person name="Wing R."/>
            <person name="Cregan P."/>
            <person name="Specht J."/>
            <person name="Grimwood J."/>
            <person name="Rokhsar D."/>
            <person name="Stacey G."/>
            <person name="Shoemaker R."/>
            <person name="Jackson S."/>
        </authorList>
    </citation>
    <scope>NUCLEOTIDE SEQUENCE</scope>
    <source>
        <tissue evidence="1">Callus</tissue>
    </source>
</reference>
<dbReference type="AlphaFoldDB" id="A0A0R0F929"/>
<accession>A0A0R0F929</accession>
<proteinExistence type="predicted"/>
<protein>
    <submittedName>
        <fullName evidence="1 2">Uncharacterized protein</fullName>
    </submittedName>
</protein>
<dbReference type="Proteomes" id="UP000008827">
    <property type="component" value="Chromosome 18"/>
</dbReference>
<evidence type="ECO:0000313" key="1">
    <source>
        <dbReference type="EMBL" id="KRG99777.1"/>
    </source>
</evidence>
<dbReference type="InParanoid" id="A0A0R0F929"/>
<reference evidence="1 2" key="1">
    <citation type="journal article" date="2010" name="Nature">
        <title>Genome sequence of the palaeopolyploid soybean.</title>
        <authorList>
            <person name="Schmutz J."/>
            <person name="Cannon S.B."/>
            <person name="Schlueter J."/>
            <person name="Ma J."/>
            <person name="Mitros T."/>
            <person name="Nelson W."/>
            <person name="Hyten D.L."/>
            <person name="Song Q."/>
            <person name="Thelen J.J."/>
            <person name="Cheng J."/>
            <person name="Xu D."/>
            <person name="Hellsten U."/>
            <person name="May G.D."/>
            <person name="Yu Y."/>
            <person name="Sakurai T."/>
            <person name="Umezawa T."/>
            <person name="Bhattacharyya M.K."/>
            <person name="Sandhu D."/>
            <person name="Valliyodan B."/>
            <person name="Lindquist E."/>
            <person name="Peto M."/>
            <person name="Grant D."/>
            <person name="Shu S."/>
            <person name="Goodstein D."/>
            <person name="Barry K."/>
            <person name="Futrell-Griggs M."/>
            <person name="Abernathy B."/>
            <person name="Du J."/>
            <person name="Tian Z."/>
            <person name="Zhu L."/>
            <person name="Gill N."/>
            <person name="Joshi T."/>
            <person name="Libault M."/>
            <person name="Sethuraman A."/>
            <person name="Zhang X.-C."/>
            <person name="Shinozaki K."/>
            <person name="Nguyen H.T."/>
            <person name="Wing R.A."/>
            <person name="Cregan P."/>
            <person name="Specht J."/>
            <person name="Grimwood J."/>
            <person name="Rokhsar D."/>
            <person name="Stacey G."/>
            <person name="Shoemaker R.C."/>
            <person name="Jackson S.A."/>
        </authorList>
    </citation>
    <scope>NUCLEOTIDE SEQUENCE [LARGE SCALE GENOMIC DNA]</scope>
    <source>
        <strain evidence="2">cv. Williams 82</strain>
        <tissue evidence="1">Callus</tissue>
    </source>
</reference>
<name>A0A0R0F929_SOYBN</name>
<dbReference type="OrthoDB" id="1418274at2759"/>
<evidence type="ECO:0000313" key="2">
    <source>
        <dbReference type="EnsemblPlants" id="KRG99777"/>
    </source>
</evidence>